<organism evidence="1 2">
    <name type="scientific">Bifidobacterium asteroides</name>
    <dbReference type="NCBI Taxonomy" id="1684"/>
    <lineage>
        <taxon>Bacteria</taxon>
        <taxon>Bacillati</taxon>
        <taxon>Actinomycetota</taxon>
        <taxon>Actinomycetes</taxon>
        <taxon>Bifidobacteriales</taxon>
        <taxon>Bifidobacteriaceae</taxon>
        <taxon>Bifidobacterium</taxon>
    </lineage>
</organism>
<dbReference type="AlphaFoldDB" id="A0A6N7TU38"/>
<protein>
    <submittedName>
        <fullName evidence="1">Uncharacterized protein</fullName>
    </submittedName>
</protein>
<proteinExistence type="predicted"/>
<accession>A0A6N7TU38</accession>
<name>A0A6N7TU38_9BIFI</name>
<evidence type="ECO:0000313" key="1">
    <source>
        <dbReference type="EMBL" id="MSD90187.1"/>
    </source>
</evidence>
<comment type="caution">
    <text evidence="1">The sequence shown here is derived from an EMBL/GenBank/DDBJ whole genome shotgun (WGS) entry which is preliminary data.</text>
</comment>
<dbReference type="EMBL" id="WKKW01000001">
    <property type="protein sequence ID" value="MSD90187.1"/>
    <property type="molecule type" value="Genomic_DNA"/>
</dbReference>
<dbReference type="RefSeq" id="WP_154312492.1">
    <property type="nucleotide sequence ID" value="NZ_WKKW01000001.1"/>
</dbReference>
<sequence>MSDMTFPAHTLACDWPGCEETAHDGEYSAWESYDSAVMMFADPDNGGAWLHRDGCDYCPKHWHLDEEWQQVPGPDPQDSKNLEEQA</sequence>
<dbReference type="Proteomes" id="UP000436357">
    <property type="component" value="Unassembled WGS sequence"/>
</dbReference>
<gene>
    <name evidence="1" type="ORF">GKC41_00660</name>
</gene>
<evidence type="ECO:0000313" key="2">
    <source>
        <dbReference type="Proteomes" id="UP000436357"/>
    </source>
</evidence>
<dbReference type="OrthoDB" id="9970331at2"/>
<reference evidence="1 2" key="1">
    <citation type="submission" date="2019-11" db="EMBL/GenBank/DDBJ databases">
        <title>Draft Genome Sequence of Plant Growth-Promoting Rhizosphere-Associated Bacteria.</title>
        <authorList>
            <person name="Vasilyev I.Y."/>
            <person name="Radchenko V."/>
            <person name="Ilnitskaya E.V."/>
        </authorList>
    </citation>
    <scope>NUCLEOTIDE SEQUENCE [LARGE SCALE GENOMIC DNA]</scope>
    <source>
        <strain evidence="1 2">VRA_9sq_n</strain>
    </source>
</reference>